<proteinExistence type="predicted"/>
<sequence>MPRTPLFDPTTYFRSRPNLLPLGAGVFVCHMVLELAGVYVFIRAFFAQVQGLDAQLERQVLSIIGIGLVFSAVIFVVAWLVVAAVMHYGSGGSATDGSFTDALAVAGWAYAPEIVFFAPSMWYGWQSLSSLSLESSDPARLAAEVDAATTQLEFTIVSMVLFLLVTSWSVYILAYGVSETHEVPVSTALAPAVLIALGSALLFVLG</sequence>
<dbReference type="InterPro" id="IPR006977">
    <property type="entry name" value="Yip1_dom"/>
</dbReference>
<feature type="transmembrane region" description="Helical" evidence="5">
    <location>
        <begin position="63"/>
        <end position="85"/>
    </location>
</feature>
<dbReference type="EMBL" id="AOIN01000008">
    <property type="protein sequence ID" value="ELZ06284.1"/>
    <property type="molecule type" value="Genomic_DNA"/>
</dbReference>
<evidence type="ECO:0000313" key="8">
    <source>
        <dbReference type="Proteomes" id="UP000011693"/>
    </source>
</evidence>
<evidence type="ECO:0000256" key="3">
    <source>
        <dbReference type="ARBA" id="ARBA00022989"/>
    </source>
</evidence>
<feature type="transmembrane region" description="Helical" evidence="5">
    <location>
        <begin position="105"/>
        <end position="125"/>
    </location>
</feature>
<evidence type="ECO:0000256" key="4">
    <source>
        <dbReference type="ARBA" id="ARBA00023136"/>
    </source>
</evidence>
<evidence type="ECO:0000256" key="1">
    <source>
        <dbReference type="ARBA" id="ARBA00004141"/>
    </source>
</evidence>
<keyword evidence="3 5" id="KW-1133">Transmembrane helix</keyword>
<dbReference type="Proteomes" id="UP000011693">
    <property type="component" value="Unassembled WGS sequence"/>
</dbReference>
<feature type="domain" description="Yip1" evidence="6">
    <location>
        <begin position="6"/>
        <end position="203"/>
    </location>
</feature>
<evidence type="ECO:0000256" key="5">
    <source>
        <dbReference type="SAM" id="Phobius"/>
    </source>
</evidence>
<accession>M0B9E1</accession>
<dbReference type="GO" id="GO:0016020">
    <property type="term" value="C:membrane"/>
    <property type="evidence" value="ECO:0007669"/>
    <property type="project" value="UniProtKB-SubCell"/>
</dbReference>
<feature type="transmembrane region" description="Helical" evidence="5">
    <location>
        <begin position="20"/>
        <end position="42"/>
    </location>
</feature>
<comment type="subcellular location">
    <subcellularLocation>
        <location evidence="1">Membrane</location>
        <topology evidence="1">Multi-pass membrane protein</topology>
    </subcellularLocation>
</comment>
<comment type="caution">
    <text evidence="7">The sequence shown here is derived from an EMBL/GenBank/DDBJ whole genome shotgun (WGS) entry which is preliminary data.</text>
</comment>
<dbReference type="Pfam" id="PF04893">
    <property type="entry name" value="Yip1"/>
    <property type="match status" value="1"/>
</dbReference>
<gene>
    <name evidence="7" type="ORF">C482_00640</name>
</gene>
<evidence type="ECO:0000313" key="7">
    <source>
        <dbReference type="EMBL" id="ELZ06284.1"/>
    </source>
</evidence>
<organism evidence="7 8">
    <name type="scientific">Natrialba chahannaoensis JCM 10990</name>
    <dbReference type="NCBI Taxonomy" id="1227492"/>
    <lineage>
        <taxon>Archaea</taxon>
        <taxon>Methanobacteriati</taxon>
        <taxon>Methanobacteriota</taxon>
        <taxon>Stenosarchaea group</taxon>
        <taxon>Halobacteria</taxon>
        <taxon>Halobacteriales</taxon>
        <taxon>Natrialbaceae</taxon>
        <taxon>Natrialba</taxon>
    </lineage>
</organism>
<reference evidence="7 8" key="1">
    <citation type="journal article" date="2014" name="PLoS Genet.">
        <title>Phylogenetically driven sequencing of extremely halophilic archaea reveals strategies for static and dynamic osmo-response.</title>
        <authorList>
            <person name="Becker E.A."/>
            <person name="Seitzer P.M."/>
            <person name="Tritt A."/>
            <person name="Larsen D."/>
            <person name="Krusor M."/>
            <person name="Yao A.I."/>
            <person name="Wu D."/>
            <person name="Madern D."/>
            <person name="Eisen J.A."/>
            <person name="Darling A.E."/>
            <person name="Facciotti M.T."/>
        </authorList>
    </citation>
    <scope>NUCLEOTIDE SEQUENCE [LARGE SCALE GENOMIC DNA]</scope>
    <source>
        <strain evidence="7 8">JCM 10990</strain>
    </source>
</reference>
<keyword evidence="4 5" id="KW-0472">Membrane</keyword>
<dbReference type="AlphaFoldDB" id="M0B9E1"/>
<name>M0B9E1_9EURY</name>
<dbReference type="PATRIC" id="fig|1227492.4.peg.110"/>
<dbReference type="RefSeq" id="WP_006165383.1">
    <property type="nucleotide sequence ID" value="NZ_AOIN01000008.1"/>
</dbReference>
<evidence type="ECO:0000256" key="2">
    <source>
        <dbReference type="ARBA" id="ARBA00022692"/>
    </source>
</evidence>
<feature type="transmembrane region" description="Helical" evidence="5">
    <location>
        <begin position="156"/>
        <end position="177"/>
    </location>
</feature>
<protein>
    <recommendedName>
        <fullName evidence="6">Yip1 domain-containing protein</fullName>
    </recommendedName>
</protein>
<keyword evidence="2 5" id="KW-0812">Transmembrane</keyword>
<keyword evidence="8" id="KW-1185">Reference proteome</keyword>
<evidence type="ECO:0000259" key="6">
    <source>
        <dbReference type="Pfam" id="PF04893"/>
    </source>
</evidence>
<feature type="transmembrane region" description="Helical" evidence="5">
    <location>
        <begin position="183"/>
        <end position="205"/>
    </location>
</feature>